<name>A0A2Z4PQ38_9GAMM</name>
<gene>
    <name evidence="1" type="ORF">A8139_05810</name>
</gene>
<dbReference type="EMBL" id="CP016181">
    <property type="protein sequence ID" value="AWX99564.1"/>
    <property type="molecule type" value="Genomic_DNA"/>
</dbReference>
<dbReference type="AlphaFoldDB" id="A0A2Z4PQ38"/>
<accession>A0A2Z4PQ38</accession>
<sequence>MSKQFIEVQDDDFMKFGGERPSYLAIEDALMTLGGHGVGGNNFKNEMVKLAGWTGGALTTYAQRATVAKNAFNRIREVLPKVTSPDELRALLKSLK</sequence>
<dbReference type="OrthoDB" id="9155076at2"/>
<dbReference type="Proteomes" id="UP000249898">
    <property type="component" value="Chromosome"/>
</dbReference>
<protein>
    <submittedName>
        <fullName evidence="1">Uncharacterized protein</fullName>
    </submittedName>
</protein>
<reference evidence="1 2" key="1">
    <citation type="submission" date="2016-06" db="EMBL/GenBank/DDBJ databases">
        <title>The sequenced genome of the ice-adhering bacterium Marinomonas primoryensis, from Antarctica.</title>
        <authorList>
            <person name="Graham L."/>
            <person name="Vance T.D.R."/>
            <person name="Davies P.L."/>
        </authorList>
    </citation>
    <scope>NUCLEOTIDE SEQUENCE [LARGE SCALE GENOMIC DNA]</scope>
    <source>
        <strain evidence="1 2">AceL</strain>
    </source>
</reference>
<dbReference type="RefSeq" id="WP_112136410.1">
    <property type="nucleotide sequence ID" value="NZ_CP016181.1"/>
</dbReference>
<evidence type="ECO:0000313" key="2">
    <source>
        <dbReference type="Proteomes" id="UP000249898"/>
    </source>
</evidence>
<organism evidence="1 2">
    <name type="scientific">Marinomonas primoryensis</name>
    <dbReference type="NCBI Taxonomy" id="178399"/>
    <lineage>
        <taxon>Bacteria</taxon>
        <taxon>Pseudomonadati</taxon>
        <taxon>Pseudomonadota</taxon>
        <taxon>Gammaproteobacteria</taxon>
        <taxon>Oceanospirillales</taxon>
        <taxon>Oceanospirillaceae</taxon>
        <taxon>Marinomonas</taxon>
    </lineage>
</organism>
<proteinExistence type="predicted"/>
<evidence type="ECO:0000313" key="1">
    <source>
        <dbReference type="EMBL" id="AWX99564.1"/>
    </source>
</evidence>